<reference evidence="2 3" key="1">
    <citation type="submission" date="2024-01" db="EMBL/GenBank/DDBJ databases">
        <title>The genomes of 5 underutilized Papilionoideae crops provide insights into root nodulation and disease resistanc.</title>
        <authorList>
            <person name="Jiang F."/>
        </authorList>
    </citation>
    <scope>NUCLEOTIDE SEQUENCE [LARGE SCALE GENOMIC DNA]</scope>
    <source>
        <strain evidence="2">LVBAO_FW01</strain>
        <tissue evidence="2">Leaves</tissue>
    </source>
</reference>
<accession>A0AAN9QQ69</accession>
<organism evidence="2 3">
    <name type="scientific">Canavalia gladiata</name>
    <name type="common">Sword bean</name>
    <name type="synonym">Dolichos gladiatus</name>
    <dbReference type="NCBI Taxonomy" id="3824"/>
    <lineage>
        <taxon>Eukaryota</taxon>
        <taxon>Viridiplantae</taxon>
        <taxon>Streptophyta</taxon>
        <taxon>Embryophyta</taxon>
        <taxon>Tracheophyta</taxon>
        <taxon>Spermatophyta</taxon>
        <taxon>Magnoliopsida</taxon>
        <taxon>eudicotyledons</taxon>
        <taxon>Gunneridae</taxon>
        <taxon>Pentapetalae</taxon>
        <taxon>rosids</taxon>
        <taxon>fabids</taxon>
        <taxon>Fabales</taxon>
        <taxon>Fabaceae</taxon>
        <taxon>Papilionoideae</taxon>
        <taxon>50 kb inversion clade</taxon>
        <taxon>NPAAA clade</taxon>
        <taxon>indigoferoid/millettioid clade</taxon>
        <taxon>Phaseoleae</taxon>
        <taxon>Canavalia</taxon>
    </lineage>
</organism>
<sequence length="78" mass="8948">MTRYSQQIHCRMKITIIIDLQDPESSTLQPVKPQNSNSTLTSPADKNSRGHKQLNSVTQSDDYLSMRISQYMPWAAKH</sequence>
<gene>
    <name evidence="2" type="ORF">VNO77_12793</name>
</gene>
<evidence type="ECO:0000313" key="2">
    <source>
        <dbReference type="EMBL" id="KAK7343772.1"/>
    </source>
</evidence>
<evidence type="ECO:0000313" key="3">
    <source>
        <dbReference type="Proteomes" id="UP001367508"/>
    </source>
</evidence>
<proteinExistence type="predicted"/>
<name>A0AAN9QQ69_CANGL</name>
<evidence type="ECO:0000256" key="1">
    <source>
        <dbReference type="SAM" id="MobiDB-lite"/>
    </source>
</evidence>
<feature type="region of interest" description="Disordered" evidence="1">
    <location>
        <begin position="23"/>
        <end position="59"/>
    </location>
</feature>
<feature type="compositionally biased region" description="Polar residues" evidence="1">
    <location>
        <begin position="23"/>
        <end position="45"/>
    </location>
</feature>
<dbReference type="Proteomes" id="UP001367508">
    <property type="component" value="Unassembled WGS sequence"/>
</dbReference>
<comment type="caution">
    <text evidence="2">The sequence shown here is derived from an EMBL/GenBank/DDBJ whole genome shotgun (WGS) entry which is preliminary data.</text>
</comment>
<protein>
    <submittedName>
        <fullName evidence="2">Uncharacterized protein</fullName>
    </submittedName>
</protein>
<dbReference type="AlphaFoldDB" id="A0AAN9QQ69"/>
<keyword evidence="3" id="KW-1185">Reference proteome</keyword>
<dbReference type="EMBL" id="JAYMYQ010000003">
    <property type="protein sequence ID" value="KAK7343772.1"/>
    <property type="molecule type" value="Genomic_DNA"/>
</dbReference>